<keyword evidence="7" id="KW-0378">Hydrolase</keyword>
<reference evidence="8" key="1">
    <citation type="journal article" date="2019" name="Int. J. Syst. Evol. Microbiol.">
        <title>The Global Catalogue of Microorganisms (GCM) 10K type strain sequencing project: providing services to taxonomists for standard genome sequencing and annotation.</title>
        <authorList>
            <consortium name="The Broad Institute Genomics Platform"/>
            <consortium name="The Broad Institute Genome Sequencing Center for Infectious Disease"/>
            <person name="Wu L."/>
            <person name="Ma J."/>
        </authorList>
    </citation>
    <scope>NUCLEOTIDE SEQUENCE [LARGE SCALE GENOMIC DNA]</scope>
    <source>
        <strain evidence="8">KCTC 42953</strain>
    </source>
</reference>
<keyword evidence="4 6" id="KW-0808">Transferase</keyword>
<dbReference type="InterPro" id="IPR004498">
    <property type="entry name" value="Ribosomal_PrmA_MeTrfase"/>
</dbReference>
<dbReference type="GO" id="GO:0008168">
    <property type="term" value="F:methyltransferase activity"/>
    <property type="evidence" value="ECO:0007669"/>
    <property type="project" value="UniProtKB-KW"/>
</dbReference>
<dbReference type="InterPro" id="IPR050078">
    <property type="entry name" value="Ribosomal_L11_MeTrfase_PrmA"/>
</dbReference>
<comment type="function">
    <text evidence="6">Methylates ribosomal protein L11.</text>
</comment>
<accession>A0ABV7JEV6</accession>
<dbReference type="Gene3D" id="3.40.50.150">
    <property type="entry name" value="Vaccinia Virus protein VP39"/>
    <property type="match status" value="1"/>
</dbReference>
<evidence type="ECO:0000256" key="1">
    <source>
        <dbReference type="ARBA" id="ARBA00009741"/>
    </source>
</evidence>
<dbReference type="GO" id="GO:0005840">
    <property type="term" value="C:ribosome"/>
    <property type="evidence" value="ECO:0007669"/>
    <property type="project" value="UniProtKB-KW"/>
</dbReference>
<keyword evidence="7" id="KW-0687">Ribonucleoprotein</keyword>
<evidence type="ECO:0000256" key="2">
    <source>
        <dbReference type="ARBA" id="ARBA00022490"/>
    </source>
</evidence>
<dbReference type="GO" id="GO:0032259">
    <property type="term" value="P:methylation"/>
    <property type="evidence" value="ECO:0007669"/>
    <property type="project" value="UniProtKB-KW"/>
</dbReference>
<dbReference type="InterPro" id="IPR029063">
    <property type="entry name" value="SAM-dependent_MTases_sf"/>
</dbReference>
<evidence type="ECO:0000313" key="7">
    <source>
        <dbReference type="EMBL" id="MFC3194768.1"/>
    </source>
</evidence>
<dbReference type="Proteomes" id="UP001595533">
    <property type="component" value="Unassembled WGS sequence"/>
</dbReference>
<dbReference type="PANTHER" id="PTHR43648:SF1">
    <property type="entry name" value="ELECTRON TRANSFER FLAVOPROTEIN BETA SUBUNIT LYSINE METHYLTRANSFERASE"/>
    <property type="match status" value="1"/>
</dbReference>
<dbReference type="EC" id="2.1.1.-" evidence="6"/>
<comment type="subcellular location">
    <subcellularLocation>
        <location evidence="6">Cytoplasm</location>
    </subcellularLocation>
</comment>
<organism evidence="7 8">
    <name type="scientific">Marinicella sediminis</name>
    <dbReference type="NCBI Taxonomy" id="1792834"/>
    <lineage>
        <taxon>Bacteria</taxon>
        <taxon>Pseudomonadati</taxon>
        <taxon>Pseudomonadota</taxon>
        <taxon>Gammaproteobacteria</taxon>
        <taxon>Lysobacterales</taxon>
        <taxon>Marinicellaceae</taxon>
        <taxon>Marinicella</taxon>
    </lineage>
</organism>
<dbReference type="GO" id="GO:0016787">
    <property type="term" value="F:hydrolase activity"/>
    <property type="evidence" value="ECO:0007669"/>
    <property type="project" value="UniProtKB-KW"/>
</dbReference>
<evidence type="ECO:0000256" key="6">
    <source>
        <dbReference type="HAMAP-Rule" id="MF_00735"/>
    </source>
</evidence>
<evidence type="ECO:0000256" key="4">
    <source>
        <dbReference type="ARBA" id="ARBA00022679"/>
    </source>
</evidence>
<gene>
    <name evidence="6 7" type="primary">prmA</name>
    <name evidence="7" type="ORF">ACFODZ_11010</name>
</gene>
<dbReference type="PIRSF" id="PIRSF000401">
    <property type="entry name" value="RPL11_MTase"/>
    <property type="match status" value="1"/>
</dbReference>
<proteinExistence type="inferred from homology"/>
<protein>
    <recommendedName>
        <fullName evidence="6">Ribosomal protein L11 methyltransferase</fullName>
        <shortName evidence="6">L11 Mtase</shortName>
        <ecNumber evidence="6">2.1.1.-</ecNumber>
    </recommendedName>
</protein>
<evidence type="ECO:0000256" key="3">
    <source>
        <dbReference type="ARBA" id="ARBA00022603"/>
    </source>
</evidence>
<dbReference type="HAMAP" id="MF_00735">
    <property type="entry name" value="Methyltr_PrmA"/>
    <property type="match status" value="1"/>
</dbReference>
<comment type="similarity">
    <text evidence="1 6">Belongs to the methyltransferase superfamily. PrmA family.</text>
</comment>
<sequence>MPFYELTVQVAQPQVEALDELLHANGAVGVTYVDAKDHPIYEPAPGEMPLWQDIKLIGLFDQQTLMQQASDQLAQQHPALQQLKTQLKDQVWERVWMDHFKPIQFGAHSWVIPDGFAVVDEQAVNLMLDPGLAFGTGTHETPALCLRWLDANRAHLKGKRLVDFGCGSGILAVMALLHGAQEVICVDIDEQAIQATWQNAEKNGVAGGIRVVNPENVDTIKNQDGVLANILAEPLMAYGESFRQMLKPGGFVILSGILKSQKNRIVEKYSTLFVDIETEIDQDWVRVGAIKKSGNE</sequence>
<keyword evidence="8" id="KW-1185">Reference proteome</keyword>
<keyword evidence="7" id="KW-0689">Ribosomal protein</keyword>
<comment type="caution">
    <text evidence="6">Lacks conserved residue(s) required for the propagation of feature annotation.</text>
</comment>
<dbReference type="PANTHER" id="PTHR43648">
    <property type="entry name" value="ELECTRON TRANSFER FLAVOPROTEIN BETA SUBUNIT LYSINE METHYLTRANSFERASE"/>
    <property type="match status" value="1"/>
</dbReference>
<keyword evidence="3 6" id="KW-0489">Methyltransferase</keyword>
<comment type="caution">
    <text evidence="7">The sequence shown here is derived from an EMBL/GenBank/DDBJ whole genome shotgun (WGS) entry which is preliminary data.</text>
</comment>
<comment type="catalytic activity">
    <reaction evidence="6">
        <text>L-lysyl-[protein] + 3 S-adenosyl-L-methionine = N(6),N(6),N(6)-trimethyl-L-lysyl-[protein] + 3 S-adenosyl-L-homocysteine + 3 H(+)</text>
        <dbReference type="Rhea" id="RHEA:54192"/>
        <dbReference type="Rhea" id="RHEA-COMP:9752"/>
        <dbReference type="Rhea" id="RHEA-COMP:13826"/>
        <dbReference type="ChEBI" id="CHEBI:15378"/>
        <dbReference type="ChEBI" id="CHEBI:29969"/>
        <dbReference type="ChEBI" id="CHEBI:57856"/>
        <dbReference type="ChEBI" id="CHEBI:59789"/>
        <dbReference type="ChEBI" id="CHEBI:61961"/>
    </reaction>
</comment>
<dbReference type="EMBL" id="JBHRTS010000005">
    <property type="protein sequence ID" value="MFC3194768.1"/>
    <property type="molecule type" value="Genomic_DNA"/>
</dbReference>
<name>A0ABV7JEV6_9GAMM</name>
<dbReference type="NCBIfam" id="TIGR00406">
    <property type="entry name" value="prmA"/>
    <property type="match status" value="1"/>
</dbReference>
<keyword evidence="2 6" id="KW-0963">Cytoplasm</keyword>
<evidence type="ECO:0000313" key="8">
    <source>
        <dbReference type="Proteomes" id="UP001595533"/>
    </source>
</evidence>
<dbReference type="SUPFAM" id="SSF53335">
    <property type="entry name" value="S-adenosyl-L-methionine-dependent methyltransferases"/>
    <property type="match status" value="1"/>
</dbReference>
<keyword evidence="5 6" id="KW-0949">S-adenosyl-L-methionine</keyword>
<dbReference type="RefSeq" id="WP_077410815.1">
    <property type="nucleotide sequence ID" value="NZ_JBHRTS010000005.1"/>
</dbReference>
<dbReference type="Pfam" id="PF06325">
    <property type="entry name" value="PrmA"/>
    <property type="match status" value="1"/>
</dbReference>
<evidence type="ECO:0000256" key="5">
    <source>
        <dbReference type="ARBA" id="ARBA00022691"/>
    </source>
</evidence>
<dbReference type="CDD" id="cd02440">
    <property type="entry name" value="AdoMet_MTases"/>
    <property type="match status" value="1"/>
</dbReference>